<dbReference type="Gene3D" id="3.40.640.10">
    <property type="entry name" value="Type I PLP-dependent aspartate aminotransferase-like (Major domain)"/>
    <property type="match status" value="1"/>
</dbReference>
<dbReference type="InterPro" id="IPR015422">
    <property type="entry name" value="PyrdxlP-dep_Trfase_small"/>
</dbReference>
<dbReference type="InterPro" id="IPR050106">
    <property type="entry name" value="HistidinolP_aminotransfase"/>
</dbReference>
<dbReference type="CDD" id="cd00609">
    <property type="entry name" value="AAT_like"/>
    <property type="match status" value="1"/>
</dbReference>
<dbReference type="EMBL" id="ABEXCJ040000001">
    <property type="protein sequence ID" value="ELR5216826.1"/>
    <property type="molecule type" value="Genomic_DNA"/>
</dbReference>
<dbReference type="InterPro" id="IPR015424">
    <property type="entry name" value="PyrdxlP-dep_Trfase"/>
</dbReference>
<accession>A0AAD2ZHQ3</accession>
<dbReference type="PANTHER" id="PTHR43643">
    <property type="entry name" value="HISTIDINOL-PHOSPHATE AMINOTRANSFERASE 2"/>
    <property type="match status" value="1"/>
</dbReference>
<dbReference type="Pfam" id="PF00155">
    <property type="entry name" value="Aminotran_1_2"/>
    <property type="match status" value="1"/>
</dbReference>
<dbReference type="PANTHER" id="PTHR43643:SF3">
    <property type="entry name" value="HISTIDINOL-PHOSPHATE AMINOTRANSFERASE"/>
    <property type="match status" value="1"/>
</dbReference>
<evidence type="ECO:0000256" key="1">
    <source>
        <dbReference type="ARBA" id="ARBA00007970"/>
    </source>
</evidence>
<feature type="domain" description="Aminotransferase class I/classII large" evidence="6">
    <location>
        <begin position="41"/>
        <end position="371"/>
    </location>
</feature>
<evidence type="ECO:0000313" key="7">
    <source>
        <dbReference type="EMBL" id="ELR5216826.1"/>
    </source>
</evidence>
<sequence>MDRRSFLKSTSLVAGGLALNSLFNHAVAQNNNIVLPSEKHPLLLNFNENSLGMSENAKEAIIKALPNAFRYPDDARAELQQNIGELYNLSDKHISIGNGSSETIQAAVAMLAAKANKLGKKIQLVTPDPTFNYAELYSLPLNITITKVPLKTDLSFDLEKMEQAADNFSGLSMVYICNPNNPTAMITPHSQLDKWMSKKSDNTFFIVDEAYAEFVEDPDFISAIELVKKGQNNLIVTRTFSKIFALAGLRVGYGVATPDVIAAVDEFLSIDNTNTAGAVAAIASLKDKPFIEYSLKSNNTSRKIVEKALNEIGLEYAPSQANFIFHKVKGDVKTYQQRMAEAHVMVGREFPPAIGWNRLTLGTPEEMQQFVVILKQFHEKGWV</sequence>
<evidence type="ECO:0000313" key="8">
    <source>
        <dbReference type="EMBL" id="EMR4589013.1"/>
    </source>
</evidence>
<evidence type="ECO:0000256" key="5">
    <source>
        <dbReference type="SAM" id="SignalP"/>
    </source>
</evidence>
<proteinExistence type="inferred from homology"/>
<reference evidence="7" key="1">
    <citation type="submission" date="2023-10" db="EMBL/GenBank/DDBJ databases">
        <authorList>
            <consortium name="Clinical and Environmental Microbiology Branch: Whole genome sequencing antimicrobial resistance pathogens in the healthcare setting"/>
        </authorList>
    </citation>
    <scope>NUCLEOTIDE SEQUENCE</scope>
    <source>
        <strain evidence="7">2020QW-00022</strain>
    </source>
</reference>
<dbReference type="GO" id="GO:0008483">
    <property type="term" value="F:transaminase activity"/>
    <property type="evidence" value="ECO:0007669"/>
    <property type="project" value="UniProtKB-KW"/>
</dbReference>
<keyword evidence="5" id="KW-0732">Signal</keyword>
<comment type="caution">
    <text evidence="7">The sequence shown here is derived from an EMBL/GenBank/DDBJ whole genome shotgun (WGS) entry which is preliminary data.</text>
</comment>
<evidence type="ECO:0000256" key="2">
    <source>
        <dbReference type="ARBA" id="ARBA00022576"/>
    </source>
</evidence>
<dbReference type="InterPro" id="IPR006311">
    <property type="entry name" value="TAT_signal"/>
</dbReference>
<feature type="chain" id="PRO_5041929096" evidence="5">
    <location>
        <begin position="27"/>
        <end position="383"/>
    </location>
</feature>
<dbReference type="InterPro" id="IPR015421">
    <property type="entry name" value="PyrdxlP-dep_Trfase_major"/>
</dbReference>
<organism evidence="7">
    <name type="scientific">Providencia rettgeri</name>
    <dbReference type="NCBI Taxonomy" id="587"/>
    <lineage>
        <taxon>Bacteria</taxon>
        <taxon>Pseudomonadati</taxon>
        <taxon>Pseudomonadota</taxon>
        <taxon>Gammaproteobacteria</taxon>
        <taxon>Enterobacterales</taxon>
        <taxon>Morganellaceae</taxon>
        <taxon>Providencia</taxon>
    </lineage>
</organism>
<keyword evidence="2 7" id="KW-0032">Aminotransferase</keyword>
<keyword evidence="3" id="KW-0808">Transferase</keyword>
<dbReference type="EMBL" id="ABEXCJ050000001">
    <property type="protein sequence ID" value="EMR4589013.1"/>
    <property type="molecule type" value="Genomic_DNA"/>
</dbReference>
<dbReference type="AlphaFoldDB" id="A0AAD2ZHQ3"/>
<evidence type="ECO:0000256" key="4">
    <source>
        <dbReference type="ARBA" id="ARBA00022898"/>
    </source>
</evidence>
<dbReference type="InterPro" id="IPR004839">
    <property type="entry name" value="Aminotransferase_I/II_large"/>
</dbReference>
<dbReference type="GO" id="GO:0030170">
    <property type="term" value="F:pyridoxal phosphate binding"/>
    <property type="evidence" value="ECO:0007669"/>
    <property type="project" value="InterPro"/>
</dbReference>
<dbReference type="Gene3D" id="3.90.1150.10">
    <property type="entry name" value="Aspartate Aminotransferase, domain 1"/>
    <property type="match status" value="1"/>
</dbReference>
<protein>
    <submittedName>
        <fullName evidence="7">Aminotransferase class I/II-fold pyridoxal phosphate-dependent enzyme</fullName>
    </submittedName>
</protein>
<gene>
    <name evidence="8" type="ORF">M0K77_001295</name>
    <name evidence="7" type="ORF">M0K77_RS06475</name>
</gene>
<evidence type="ECO:0000259" key="6">
    <source>
        <dbReference type="Pfam" id="PF00155"/>
    </source>
</evidence>
<name>A0AAD2ZHQ3_PRORE</name>
<dbReference type="PROSITE" id="PS51318">
    <property type="entry name" value="TAT"/>
    <property type="match status" value="1"/>
</dbReference>
<comment type="similarity">
    <text evidence="1">Belongs to the class-II pyridoxal-phosphate-dependent aminotransferase family. Histidinol-phosphate aminotransferase subfamily.</text>
</comment>
<dbReference type="SUPFAM" id="SSF53383">
    <property type="entry name" value="PLP-dependent transferases"/>
    <property type="match status" value="1"/>
</dbReference>
<keyword evidence="4" id="KW-0663">Pyridoxal phosphate</keyword>
<evidence type="ECO:0000256" key="3">
    <source>
        <dbReference type="ARBA" id="ARBA00022679"/>
    </source>
</evidence>
<feature type="signal peptide" evidence="5">
    <location>
        <begin position="1"/>
        <end position="26"/>
    </location>
</feature>